<keyword evidence="2" id="KW-0521">NADP</keyword>
<evidence type="ECO:0000256" key="3">
    <source>
        <dbReference type="ARBA" id="ARBA00023002"/>
    </source>
</evidence>
<dbReference type="Gene3D" id="3.40.50.720">
    <property type="entry name" value="NAD(P)-binding Rossmann-like Domain"/>
    <property type="match status" value="1"/>
</dbReference>
<proteinExistence type="inferred from homology"/>
<dbReference type="InterPro" id="IPR002347">
    <property type="entry name" value="SDR_fam"/>
</dbReference>
<dbReference type="Proteomes" id="UP000596902">
    <property type="component" value="Unassembled WGS sequence"/>
</dbReference>
<dbReference type="GeneID" id="62203703"/>
<reference evidence="4" key="1">
    <citation type="submission" date="2020-01" db="EMBL/GenBank/DDBJ databases">
        <authorList>
            <person name="Feng Z.H.Z."/>
        </authorList>
    </citation>
    <scope>NUCLEOTIDE SEQUENCE</scope>
    <source>
        <strain evidence="4">CBS107.38</strain>
    </source>
</reference>
<gene>
    <name evidence="4" type="ORF">GT037_005478</name>
</gene>
<evidence type="ECO:0000313" key="4">
    <source>
        <dbReference type="EMBL" id="KAF7675973.1"/>
    </source>
</evidence>
<accession>A0A8H7B2P2</accession>
<dbReference type="PANTHER" id="PTHR43544">
    <property type="entry name" value="SHORT-CHAIN DEHYDROGENASE/REDUCTASE"/>
    <property type="match status" value="1"/>
</dbReference>
<evidence type="ECO:0000313" key="5">
    <source>
        <dbReference type="Proteomes" id="UP000596902"/>
    </source>
</evidence>
<keyword evidence="3" id="KW-0560">Oxidoreductase</keyword>
<organism evidence="4 5">
    <name type="scientific">Alternaria burnsii</name>
    <dbReference type="NCBI Taxonomy" id="1187904"/>
    <lineage>
        <taxon>Eukaryota</taxon>
        <taxon>Fungi</taxon>
        <taxon>Dikarya</taxon>
        <taxon>Ascomycota</taxon>
        <taxon>Pezizomycotina</taxon>
        <taxon>Dothideomycetes</taxon>
        <taxon>Pleosporomycetidae</taxon>
        <taxon>Pleosporales</taxon>
        <taxon>Pleosporineae</taxon>
        <taxon>Pleosporaceae</taxon>
        <taxon>Alternaria</taxon>
        <taxon>Alternaria sect. Alternaria</taxon>
    </lineage>
</organism>
<evidence type="ECO:0008006" key="6">
    <source>
        <dbReference type="Google" id="ProtNLM"/>
    </source>
</evidence>
<dbReference type="PANTHER" id="PTHR43544:SF7">
    <property type="entry name" value="NADB-LER2"/>
    <property type="match status" value="1"/>
</dbReference>
<name>A0A8H7B2P2_9PLEO</name>
<dbReference type="RefSeq" id="XP_038786214.1">
    <property type="nucleotide sequence ID" value="XM_038930525.1"/>
</dbReference>
<comment type="similarity">
    <text evidence="1">Belongs to the short-chain dehydrogenases/reductases (SDR) family.</text>
</comment>
<comment type="caution">
    <text evidence="4">The sequence shown here is derived from an EMBL/GenBank/DDBJ whole genome shotgun (WGS) entry which is preliminary data.</text>
</comment>
<reference evidence="4" key="2">
    <citation type="submission" date="2020-08" db="EMBL/GenBank/DDBJ databases">
        <title>Draft Genome Sequence of Cumin Blight Pathogen Alternaria burnsii.</title>
        <authorList>
            <person name="Feng Z."/>
        </authorList>
    </citation>
    <scope>NUCLEOTIDE SEQUENCE</scope>
    <source>
        <strain evidence="4">CBS107.38</strain>
    </source>
</reference>
<evidence type="ECO:0000256" key="2">
    <source>
        <dbReference type="ARBA" id="ARBA00022857"/>
    </source>
</evidence>
<keyword evidence="5" id="KW-1185">Reference proteome</keyword>
<dbReference type="AlphaFoldDB" id="A0A8H7B2P2"/>
<dbReference type="Pfam" id="PF00106">
    <property type="entry name" value="adh_short"/>
    <property type="match status" value="1"/>
</dbReference>
<dbReference type="GO" id="GO:0005737">
    <property type="term" value="C:cytoplasm"/>
    <property type="evidence" value="ECO:0007669"/>
    <property type="project" value="TreeGrafter"/>
</dbReference>
<sequence>MSSPLTILITGANRGIGFGLVNLYLSRPSTTVIATVRDPATPSTKALQSLPRAPASHLIVITLDLASTGSINTGIQSLTIEHNIHALDVVIANAGIAGTTPPLLSCTTADLQTYIDVNAFGSLKLYKEVLPLLLKSKAQPKFIYMSSAGGSLTSMSTIVPLAAYGASKALGNFLFKWLALEQEGEEKVVVWCQHPGMVATDMGKAGFELLAKQGIDLSAHIISVEQSTNGIKNVIENATLESTNGKFLGPDGGELPW</sequence>
<dbReference type="OrthoDB" id="9876299at2759"/>
<dbReference type="InterPro" id="IPR051468">
    <property type="entry name" value="Fungal_SecMetab_SDRs"/>
</dbReference>
<dbReference type="EMBL" id="JAAABM010000007">
    <property type="protein sequence ID" value="KAF7675973.1"/>
    <property type="molecule type" value="Genomic_DNA"/>
</dbReference>
<dbReference type="InterPro" id="IPR036291">
    <property type="entry name" value="NAD(P)-bd_dom_sf"/>
</dbReference>
<dbReference type="GO" id="GO:0016491">
    <property type="term" value="F:oxidoreductase activity"/>
    <property type="evidence" value="ECO:0007669"/>
    <property type="project" value="UniProtKB-KW"/>
</dbReference>
<dbReference type="SUPFAM" id="SSF51735">
    <property type="entry name" value="NAD(P)-binding Rossmann-fold domains"/>
    <property type="match status" value="1"/>
</dbReference>
<evidence type="ECO:0000256" key="1">
    <source>
        <dbReference type="ARBA" id="ARBA00006484"/>
    </source>
</evidence>
<dbReference type="PRINTS" id="PR00081">
    <property type="entry name" value="GDHRDH"/>
</dbReference>
<protein>
    <recommendedName>
        <fullName evidence="6">NAD(P)-binding protein</fullName>
    </recommendedName>
</protein>
<dbReference type="CDD" id="cd05325">
    <property type="entry name" value="carb_red_sniffer_like_SDR_c"/>
    <property type="match status" value="1"/>
</dbReference>